<accession>A0A0F6T3R9</accession>
<dbReference type="GO" id="GO:0003954">
    <property type="term" value="F:NADH dehydrogenase activity"/>
    <property type="evidence" value="ECO:0007669"/>
    <property type="project" value="TreeGrafter"/>
</dbReference>
<dbReference type="InterPro" id="IPR003945">
    <property type="entry name" value="NU5C-like"/>
</dbReference>
<evidence type="ECO:0000256" key="8">
    <source>
        <dbReference type="ARBA" id="ARBA00023136"/>
    </source>
</evidence>
<feature type="domain" description="NADH-Ubiquinone oxidoreductase (complex I) chain 5 N-terminal" evidence="12">
    <location>
        <begin position="37"/>
        <end position="83"/>
    </location>
</feature>
<evidence type="ECO:0000256" key="5">
    <source>
        <dbReference type="ARBA" id="ARBA00022692"/>
    </source>
</evidence>
<evidence type="ECO:0000256" key="6">
    <source>
        <dbReference type="ARBA" id="ARBA00022982"/>
    </source>
</evidence>
<feature type="domain" description="NADH:quinone oxidoreductase/Mrp antiporter transmembrane" evidence="11">
    <location>
        <begin position="100"/>
        <end position="370"/>
    </location>
</feature>
<evidence type="ECO:0000259" key="11">
    <source>
        <dbReference type="Pfam" id="PF00361"/>
    </source>
</evidence>
<keyword evidence="7 10" id="KW-1133">Transmembrane helix</keyword>
<dbReference type="InterPro" id="IPR001750">
    <property type="entry name" value="ND/Mrp_TM"/>
</dbReference>
<dbReference type="GO" id="GO:0008137">
    <property type="term" value="F:NADH dehydrogenase (ubiquinone) activity"/>
    <property type="evidence" value="ECO:0007669"/>
    <property type="project" value="UniProtKB-EC"/>
</dbReference>
<evidence type="ECO:0000256" key="9">
    <source>
        <dbReference type="ARBA" id="ARBA00049551"/>
    </source>
</evidence>
<evidence type="ECO:0000256" key="10">
    <source>
        <dbReference type="RuleBase" id="RU003404"/>
    </source>
</evidence>
<protein>
    <recommendedName>
        <fullName evidence="4 10">NADH-ubiquinone oxidoreductase chain 5</fullName>
        <ecNumber evidence="3 10">7.1.1.2</ecNumber>
    </recommendedName>
</protein>
<evidence type="ECO:0000259" key="12">
    <source>
        <dbReference type="Pfam" id="PF00662"/>
    </source>
</evidence>
<evidence type="ECO:0000256" key="2">
    <source>
        <dbReference type="ARBA" id="ARBA00004141"/>
    </source>
</evidence>
<keyword evidence="10" id="KW-0813">Transport</keyword>
<dbReference type="InterPro" id="IPR001516">
    <property type="entry name" value="Proton_antipo_N"/>
</dbReference>
<organism evidence="13">
    <name type="scientific">Liposcelis nr. bostrychophila AZ</name>
    <dbReference type="NCBI Taxonomy" id="1643344"/>
    <lineage>
        <taxon>Eukaryota</taxon>
        <taxon>Metazoa</taxon>
        <taxon>Ecdysozoa</taxon>
        <taxon>Arthropoda</taxon>
        <taxon>Hexapoda</taxon>
        <taxon>Insecta</taxon>
        <taxon>Pterygota</taxon>
        <taxon>Neoptera</taxon>
        <taxon>Paraneoptera</taxon>
        <taxon>Psocodea</taxon>
        <taxon>Troctomorpha</taxon>
        <taxon>Liposcelidetae</taxon>
        <taxon>Liposcelididae</taxon>
        <taxon>Liposcelis</taxon>
    </lineage>
</organism>
<feature type="transmembrane region" description="Helical" evidence="10">
    <location>
        <begin position="326"/>
        <end position="346"/>
    </location>
</feature>
<comment type="subcellular location">
    <subcellularLocation>
        <location evidence="2">Membrane</location>
        <topology evidence="2">Multi-pass membrane protein</topology>
    </subcellularLocation>
</comment>
<reference evidence="13" key="1">
    <citation type="journal article" date="2015" name="Proc. Natl. Acad. Sci. U.S.A.">
        <title>Maternal transmission, sex ratio distortion, and mitochondria.</title>
        <authorList>
            <person name="Perlman S.J."/>
            <person name="Hodson C.N."/>
            <person name="Hamilton P.T."/>
            <person name="Opit G.P."/>
            <person name="Gowen B.E."/>
        </authorList>
    </citation>
    <scope>NUCLEOTIDE SEQUENCE</scope>
    <source>
        <strain evidence="13">Arizona</strain>
    </source>
</reference>
<comment type="similarity">
    <text evidence="10">Belongs to the complex I subunit 5 family.</text>
</comment>
<feature type="transmembrane region" description="Helical" evidence="10">
    <location>
        <begin position="106"/>
        <end position="125"/>
    </location>
</feature>
<feature type="transmembrane region" description="Helical" evidence="10">
    <location>
        <begin position="137"/>
        <end position="157"/>
    </location>
</feature>
<comment type="function">
    <text evidence="1">Core subunit of the mitochondrial membrane respiratory chain NADH dehydrogenase (Complex I) that is believed to belong to the minimal assembly required for catalysis. Complex I functions in the transfer of electrons from NADH to the respiratory chain. The immediate electron acceptor for the enzyme is believed to be ubiquinone.</text>
</comment>
<dbReference type="EC" id="7.1.1.2" evidence="3 10"/>
<gene>
    <name evidence="13" type="primary">ND5</name>
</gene>
<feature type="transmembrane region" description="Helical" evidence="10">
    <location>
        <begin position="358"/>
        <end position="375"/>
    </location>
</feature>
<name>A0A0F6T3R9_9NEOP</name>
<keyword evidence="5 10" id="KW-0812">Transmembrane</keyword>
<comment type="catalytic activity">
    <reaction evidence="9 10">
        <text>a ubiquinone + NADH + 5 H(+)(in) = a ubiquinol + NAD(+) + 4 H(+)(out)</text>
        <dbReference type="Rhea" id="RHEA:29091"/>
        <dbReference type="Rhea" id="RHEA-COMP:9565"/>
        <dbReference type="Rhea" id="RHEA-COMP:9566"/>
        <dbReference type="ChEBI" id="CHEBI:15378"/>
        <dbReference type="ChEBI" id="CHEBI:16389"/>
        <dbReference type="ChEBI" id="CHEBI:17976"/>
        <dbReference type="ChEBI" id="CHEBI:57540"/>
        <dbReference type="ChEBI" id="CHEBI:57945"/>
        <dbReference type="EC" id="7.1.1.2"/>
    </reaction>
</comment>
<dbReference type="AlphaFoldDB" id="A0A0F6T3R9"/>
<feature type="transmembrane region" description="Helical" evidence="10">
    <location>
        <begin position="163"/>
        <end position="180"/>
    </location>
</feature>
<feature type="transmembrane region" description="Helical" evidence="10">
    <location>
        <begin position="424"/>
        <end position="447"/>
    </location>
</feature>
<evidence type="ECO:0000256" key="1">
    <source>
        <dbReference type="ARBA" id="ARBA00003257"/>
    </source>
</evidence>
<dbReference type="GO" id="GO:0042773">
    <property type="term" value="P:ATP synthesis coupled electron transport"/>
    <property type="evidence" value="ECO:0007669"/>
    <property type="project" value="InterPro"/>
</dbReference>
<keyword evidence="8 10" id="KW-0472">Membrane</keyword>
<dbReference type="EMBL" id="KP657695">
    <property type="protein sequence ID" value="AKE07184.1"/>
    <property type="molecule type" value="Genomic_DNA"/>
</dbReference>
<dbReference type="Pfam" id="PF00662">
    <property type="entry name" value="Proton_antipo_N"/>
    <property type="match status" value="1"/>
</dbReference>
<keyword evidence="10" id="KW-0830">Ubiquinone</keyword>
<feature type="transmembrane region" description="Helical" evidence="10">
    <location>
        <begin position="231"/>
        <end position="250"/>
    </location>
</feature>
<feature type="transmembrane region" description="Helical" evidence="10">
    <location>
        <begin position="49"/>
        <end position="70"/>
    </location>
</feature>
<proteinExistence type="inferred from homology"/>
<evidence type="ECO:0000313" key="13">
    <source>
        <dbReference type="EMBL" id="AKE07184.1"/>
    </source>
</evidence>
<dbReference type="PANTHER" id="PTHR42829:SF2">
    <property type="entry name" value="NADH-UBIQUINONE OXIDOREDUCTASE CHAIN 5"/>
    <property type="match status" value="1"/>
</dbReference>
<keyword evidence="6" id="KW-0249">Electron transport</keyword>
<feature type="transmembrane region" description="Helical" evidence="10">
    <location>
        <begin position="82"/>
        <end position="100"/>
    </location>
</feature>
<keyword evidence="10" id="KW-0520">NAD</keyword>
<evidence type="ECO:0000256" key="7">
    <source>
        <dbReference type="ARBA" id="ARBA00022989"/>
    </source>
</evidence>
<keyword evidence="10 13" id="KW-0496">Mitochondrion</keyword>
<feature type="transmembrane region" description="Helical" evidence="10">
    <location>
        <begin position="201"/>
        <end position="219"/>
    </location>
</feature>
<feature type="transmembrane region" description="Helical" evidence="10">
    <location>
        <begin position="501"/>
        <end position="520"/>
    </location>
</feature>
<geneLocation type="mitochondrion" evidence="13"/>
<evidence type="ECO:0000256" key="4">
    <source>
        <dbReference type="ARBA" id="ARBA00021096"/>
    </source>
</evidence>
<comment type="function">
    <text evidence="10">Core subunit of the mitochondrial membrane respiratory chain NADH dehydrogenase (Complex I) which catalyzes electron transfer from NADH through the respiratory chain, using ubiquinone as an electron acceptor. Essential for the catalytic activity and assembly of complex I.</text>
</comment>
<sequence length="521" mass="60655">MIKIFIFLLTMSCCSIFSIICLNKEIYLEISSFSIFSSFNWAWVWKIDMYSLIFSFIVLWISMIIFIYSFSYMKYELEKVKFFIILFLFVSSMYVLIFSFNLSSLLMGWDGLGVSSFLLIFFFHSPKSVNSSLVTILINRLGDLFMIFSIGLSLIYYSWNYMLWPLFSMFLILMICAFFTKSAQMPFSVWLPKAMAAPTPVSSLVHSSTLVTAGIYILFRLPYSIWAEKSMLVLSTASLTMMISSLMAFSSFDCKEIVAFSTMSHMSLIFMTLSINLHNLAFFHLCSHALFKSLLFMCMGNLIFHEDNSQDIRKLDFSLINPMTKISGLISIISMMGLPFMCGFYSKDGIFENITESSLVKIFVTSSLLTALYSFRLMNLLFSNFFFYNELKKINLMNWTIYIQSFLVSMGGSVFFWLVNSFYFIYPMLNLKMLILIFIMSGFMLSLKSFYIMKIINFYNLWFKMAYEINFIYIKSKLMLKLEKGWLNFVLIIVKNLKIKVILVSTLSMIAFLVFVLVFYG</sequence>
<dbReference type="PANTHER" id="PTHR42829">
    <property type="entry name" value="NADH-UBIQUINONE OXIDOREDUCTASE CHAIN 5"/>
    <property type="match status" value="1"/>
</dbReference>
<evidence type="ECO:0000256" key="3">
    <source>
        <dbReference type="ARBA" id="ARBA00012944"/>
    </source>
</evidence>
<feature type="transmembrane region" description="Helical" evidence="10">
    <location>
        <begin position="396"/>
        <end position="418"/>
    </location>
</feature>
<dbReference type="Pfam" id="PF00361">
    <property type="entry name" value="Proton_antipo_M"/>
    <property type="match status" value="1"/>
</dbReference>
<dbReference type="PRINTS" id="PR01434">
    <property type="entry name" value="NADHDHGNASE5"/>
</dbReference>
<dbReference type="GO" id="GO:0015990">
    <property type="term" value="P:electron transport coupled proton transport"/>
    <property type="evidence" value="ECO:0007669"/>
    <property type="project" value="TreeGrafter"/>
</dbReference>
<dbReference type="GO" id="GO:0016020">
    <property type="term" value="C:membrane"/>
    <property type="evidence" value="ECO:0007669"/>
    <property type="project" value="UniProtKB-SubCell"/>
</dbReference>